<evidence type="ECO:0000313" key="2">
    <source>
        <dbReference type="WBParaSite" id="ES5_v2.g5317.t1"/>
    </source>
</evidence>
<proteinExistence type="predicted"/>
<dbReference type="WBParaSite" id="ES5_v2.g5317.t1">
    <property type="protein sequence ID" value="ES5_v2.g5317.t1"/>
    <property type="gene ID" value="ES5_v2.g5317"/>
</dbReference>
<dbReference type="Proteomes" id="UP000887579">
    <property type="component" value="Unplaced"/>
</dbReference>
<accession>A0AC34GP26</accession>
<sequence>MVNVGHTQSYLIAGLYRLSYASGNPTTIVQHWFRSGKRLTVLIFGSWIIFSIPVAGPAFIGDYEVWKHSQLPHEPLLQQLLKIEPTVSGYPFFGFKNASPTLAVSLMAYAIFIFVFFIGGSVIYALFIYDSFIGLKKFMSIQTQKMQMVLFWAITVQLLTVTILLFLPFTIQYAVFLLQIRSGSIIAMSMFLSMNYHLFVEIIALGFFVKPYREYLINLWKKGTGKLRKRNEISSAAKIHSISKSTNDHPDLSSMKTKKSDVSKNETIL</sequence>
<name>A0AC34GP26_9BILA</name>
<reference evidence="2" key="1">
    <citation type="submission" date="2022-11" db="UniProtKB">
        <authorList>
            <consortium name="WormBaseParasite"/>
        </authorList>
    </citation>
    <scope>IDENTIFICATION</scope>
</reference>
<organism evidence="1 2">
    <name type="scientific">Panagrolaimus sp. ES5</name>
    <dbReference type="NCBI Taxonomy" id="591445"/>
    <lineage>
        <taxon>Eukaryota</taxon>
        <taxon>Metazoa</taxon>
        <taxon>Ecdysozoa</taxon>
        <taxon>Nematoda</taxon>
        <taxon>Chromadorea</taxon>
        <taxon>Rhabditida</taxon>
        <taxon>Tylenchina</taxon>
        <taxon>Panagrolaimomorpha</taxon>
        <taxon>Panagrolaimoidea</taxon>
        <taxon>Panagrolaimidae</taxon>
        <taxon>Panagrolaimus</taxon>
    </lineage>
</organism>
<evidence type="ECO:0000313" key="1">
    <source>
        <dbReference type="Proteomes" id="UP000887579"/>
    </source>
</evidence>
<protein>
    <submittedName>
        <fullName evidence="2">Uncharacterized protein</fullName>
    </submittedName>
</protein>